<proteinExistence type="predicted"/>
<name>A0ABP5EVG2_9ACTN</name>
<sequence length="86" mass="9941">MHGWYEVTGSWGHVLMGLSTVVFWVLVIVAFVLLVRYAVREGRRDGEARREAAEQTLDERFARGEIDAEEYQEQLRMLRSAVGQSR</sequence>
<keyword evidence="1" id="KW-0472">Membrane</keyword>
<feature type="domain" description="SHOCT" evidence="2">
    <location>
        <begin position="53"/>
        <end position="76"/>
    </location>
</feature>
<gene>
    <name evidence="3" type="ORF">GCM10009799_38970</name>
</gene>
<organism evidence="3 4">
    <name type="scientific">Nocardiopsis rhodophaea</name>
    <dbReference type="NCBI Taxonomy" id="280238"/>
    <lineage>
        <taxon>Bacteria</taxon>
        <taxon>Bacillati</taxon>
        <taxon>Actinomycetota</taxon>
        <taxon>Actinomycetes</taxon>
        <taxon>Streptosporangiales</taxon>
        <taxon>Nocardiopsidaceae</taxon>
        <taxon>Nocardiopsis</taxon>
    </lineage>
</organism>
<dbReference type="RefSeq" id="WP_344106961.1">
    <property type="nucleotide sequence ID" value="NZ_BAAAPC010000017.1"/>
</dbReference>
<dbReference type="InterPro" id="IPR018649">
    <property type="entry name" value="SHOCT"/>
</dbReference>
<dbReference type="EMBL" id="BAAAPC010000017">
    <property type="protein sequence ID" value="GAA2007597.1"/>
    <property type="molecule type" value="Genomic_DNA"/>
</dbReference>
<dbReference type="Proteomes" id="UP001501585">
    <property type="component" value="Unassembled WGS sequence"/>
</dbReference>
<reference evidence="4" key="1">
    <citation type="journal article" date="2019" name="Int. J. Syst. Evol. Microbiol.">
        <title>The Global Catalogue of Microorganisms (GCM) 10K type strain sequencing project: providing services to taxonomists for standard genome sequencing and annotation.</title>
        <authorList>
            <consortium name="The Broad Institute Genomics Platform"/>
            <consortium name="The Broad Institute Genome Sequencing Center for Infectious Disease"/>
            <person name="Wu L."/>
            <person name="Ma J."/>
        </authorList>
    </citation>
    <scope>NUCLEOTIDE SEQUENCE [LARGE SCALE GENOMIC DNA]</scope>
    <source>
        <strain evidence="4">JCM 15313</strain>
    </source>
</reference>
<keyword evidence="1" id="KW-1133">Transmembrane helix</keyword>
<feature type="transmembrane region" description="Helical" evidence="1">
    <location>
        <begin position="14"/>
        <end position="39"/>
    </location>
</feature>
<keyword evidence="4" id="KW-1185">Reference proteome</keyword>
<evidence type="ECO:0000259" key="2">
    <source>
        <dbReference type="Pfam" id="PF09851"/>
    </source>
</evidence>
<evidence type="ECO:0000256" key="1">
    <source>
        <dbReference type="SAM" id="Phobius"/>
    </source>
</evidence>
<comment type="caution">
    <text evidence="3">The sequence shown here is derived from an EMBL/GenBank/DDBJ whole genome shotgun (WGS) entry which is preliminary data.</text>
</comment>
<accession>A0ABP5EVG2</accession>
<protein>
    <recommendedName>
        <fullName evidence="2">SHOCT domain-containing protein</fullName>
    </recommendedName>
</protein>
<keyword evidence="1" id="KW-0812">Transmembrane</keyword>
<evidence type="ECO:0000313" key="4">
    <source>
        <dbReference type="Proteomes" id="UP001501585"/>
    </source>
</evidence>
<evidence type="ECO:0000313" key="3">
    <source>
        <dbReference type="EMBL" id="GAA2007597.1"/>
    </source>
</evidence>
<dbReference type="Pfam" id="PF09851">
    <property type="entry name" value="SHOCT"/>
    <property type="match status" value="1"/>
</dbReference>